<keyword evidence="3" id="KW-1185">Reference proteome</keyword>
<accession>W6TFK1</accession>
<organism evidence="2 3">
    <name type="scientific">Holospora obtusa F1</name>
    <dbReference type="NCBI Taxonomy" id="1399147"/>
    <lineage>
        <taxon>Bacteria</taxon>
        <taxon>Pseudomonadati</taxon>
        <taxon>Pseudomonadota</taxon>
        <taxon>Alphaproteobacteria</taxon>
        <taxon>Holosporales</taxon>
        <taxon>Holosporaceae</taxon>
        <taxon>Holospora</taxon>
    </lineage>
</organism>
<proteinExistence type="predicted"/>
<dbReference type="Proteomes" id="UP000019112">
    <property type="component" value="Unassembled WGS sequence"/>
</dbReference>
<dbReference type="GO" id="GO:0050511">
    <property type="term" value="F:undecaprenyldiphospho-muramoylpentapeptide beta-N-acetylglucosaminyltransferase activity"/>
    <property type="evidence" value="ECO:0007669"/>
    <property type="project" value="TreeGrafter"/>
</dbReference>
<dbReference type="Pfam" id="PF04101">
    <property type="entry name" value="Glyco_tran_28_C"/>
    <property type="match status" value="1"/>
</dbReference>
<evidence type="ECO:0000313" key="3">
    <source>
        <dbReference type="Proteomes" id="UP000019112"/>
    </source>
</evidence>
<name>W6TFK1_HOLOB</name>
<dbReference type="eggNOG" id="COG0707">
    <property type="taxonomic scope" value="Bacteria"/>
</dbReference>
<dbReference type="Gene3D" id="3.40.50.2000">
    <property type="entry name" value="Glycogen Phosphorylase B"/>
    <property type="match status" value="1"/>
</dbReference>
<dbReference type="STRING" id="1399147.P618_201076"/>
<evidence type="ECO:0000313" key="2">
    <source>
        <dbReference type="EMBL" id="ETZ06785.1"/>
    </source>
</evidence>
<reference evidence="2 3" key="1">
    <citation type="journal article" date="2014" name="FEMS Microbiol. Lett.">
        <title>Draft genome sequences of three Holospora species (Holospora obtusa, Holospora undulata, and Holospora elegans), endonuclear symbiotic bacteria of the ciliate Paramecium caudatum.</title>
        <authorList>
            <person name="Dohra H."/>
            <person name="Tanaka K."/>
            <person name="Suzuki T."/>
            <person name="Fujishima M."/>
            <person name="Suzuki H."/>
        </authorList>
    </citation>
    <scope>NUCLEOTIDE SEQUENCE [LARGE SCALE GENOMIC DNA]</scope>
    <source>
        <strain evidence="2 3">F1</strain>
    </source>
</reference>
<dbReference type="SUPFAM" id="SSF53756">
    <property type="entry name" value="UDP-Glycosyltransferase/glycogen phosphorylase"/>
    <property type="match status" value="1"/>
</dbReference>
<feature type="domain" description="Glycosyl transferase family 28 C-terminal" evidence="1">
    <location>
        <begin position="3"/>
        <end position="106"/>
    </location>
</feature>
<gene>
    <name evidence="2" type="ORF">P618_201076</name>
</gene>
<sequence>MRNFFSDLPEILKQVHVVFSRCGASTAAELACCGRSGFFVPYPYATDQHQKYNAEFWVSHQAGWMCSQSEISEEKIAVFLKKSLEDPERLLYTCGRAKNFGRQDAAMTMIRYWRNQCVTKL</sequence>
<dbReference type="PANTHER" id="PTHR21015:SF22">
    <property type="entry name" value="GLYCOSYLTRANSFERASE"/>
    <property type="match status" value="1"/>
</dbReference>
<protein>
    <submittedName>
        <fullName evidence="2">UDP-N-acetylglucosamine</fullName>
    </submittedName>
</protein>
<comment type="caution">
    <text evidence="2">The sequence shown here is derived from an EMBL/GenBank/DDBJ whole genome shotgun (WGS) entry which is preliminary data.</text>
</comment>
<dbReference type="PANTHER" id="PTHR21015">
    <property type="entry name" value="UDP-N-ACETYLGLUCOSAMINE--N-ACETYLMURAMYL-(PENTAPEPTIDE) PYROPHOSPHORYL-UNDECAPRENOL N-ACETYLGLUCOSAMINE TRANSFERASE 1"/>
    <property type="match status" value="1"/>
</dbReference>
<dbReference type="AlphaFoldDB" id="W6TFK1"/>
<dbReference type="RefSeq" id="WP_024161257.1">
    <property type="nucleotide sequence ID" value="NZ_AWTR02000085.1"/>
</dbReference>
<dbReference type="EMBL" id="AWTR02000085">
    <property type="protein sequence ID" value="ETZ06785.1"/>
    <property type="molecule type" value="Genomic_DNA"/>
</dbReference>
<dbReference type="InterPro" id="IPR007235">
    <property type="entry name" value="Glyco_trans_28_C"/>
</dbReference>
<evidence type="ECO:0000259" key="1">
    <source>
        <dbReference type="Pfam" id="PF04101"/>
    </source>
</evidence>